<feature type="compositionally biased region" description="Basic residues" evidence="1">
    <location>
        <begin position="22"/>
        <end position="33"/>
    </location>
</feature>
<accession>A0A2A4JWA3</accession>
<proteinExistence type="predicted"/>
<comment type="caution">
    <text evidence="2">The sequence shown here is derived from an EMBL/GenBank/DDBJ whole genome shotgun (WGS) entry which is preliminary data.</text>
</comment>
<feature type="compositionally biased region" description="Pro residues" evidence="1">
    <location>
        <begin position="378"/>
        <end position="387"/>
    </location>
</feature>
<evidence type="ECO:0000256" key="1">
    <source>
        <dbReference type="SAM" id="MobiDB-lite"/>
    </source>
</evidence>
<dbReference type="PANTHER" id="PTHR34239">
    <property type="entry name" value="APPLE DOMAIN-CONTAINING PROTEIN"/>
    <property type="match status" value="1"/>
</dbReference>
<reference evidence="2" key="1">
    <citation type="submission" date="2017-09" db="EMBL/GenBank/DDBJ databases">
        <title>Contemporary evolution of a Lepidopteran species, Heliothis virescens, in response to modern agricultural practices.</title>
        <authorList>
            <person name="Fritz M.L."/>
            <person name="Deyonke A.M."/>
            <person name="Papanicolaou A."/>
            <person name="Micinski S."/>
            <person name="Westbrook J."/>
            <person name="Gould F."/>
        </authorList>
    </citation>
    <scope>NUCLEOTIDE SEQUENCE [LARGE SCALE GENOMIC DNA]</scope>
    <source>
        <strain evidence="2">HvINT-</strain>
        <tissue evidence="2">Whole body</tissue>
    </source>
</reference>
<feature type="compositionally biased region" description="Low complexity" evidence="1">
    <location>
        <begin position="315"/>
        <end position="334"/>
    </location>
</feature>
<protein>
    <submittedName>
        <fullName evidence="2">Uncharacterized protein</fullName>
    </submittedName>
</protein>
<organism evidence="2">
    <name type="scientific">Heliothis virescens</name>
    <name type="common">Tobacco budworm moth</name>
    <dbReference type="NCBI Taxonomy" id="7102"/>
    <lineage>
        <taxon>Eukaryota</taxon>
        <taxon>Metazoa</taxon>
        <taxon>Ecdysozoa</taxon>
        <taxon>Arthropoda</taxon>
        <taxon>Hexapoda</taxon>
        <taxon>Insecta</taxon>
        <taxon>Pterygota</taxon>
        <taxon>Neoptera</taxon>
        <taxon>Endopterygota</taxon>
        <taxon>Lepidoptera</taxon>
        <taxon>Glossata</taxon>
        <taxon>Ditrysia</taxon>
        <taxon>Noctuoidea</taxon>
        <taxon>Noctuidae</taxon>
        <taxon>Heliothinae</taxon>
        <taxon>Heliothis</taxon>
    </lineage>
</organism>
<feature type="region of interest" description="Disordered" evidence="1">
    <location>
        <begin position="313"/>
        <end position="387"/>
    </location>
</feature>
<name>A0A2A4JWA3_HELVI</name>
<feature type="compositionally biased region" description="Low complexity" evidence="1">
    <location>
        <begin position="364"/>
        <end position="377"/>
    </location>
</feature>
<gene>
    <name evidence="2" type="ORF">B5V51_10723</name>
</gene>
<sequence length="387" mass="42934">MGKRKNSDQEYNHIMKKIRKLERRVLKSKRKRHDSSSSSDSQKSVASPTNLEDGVMDDLESMYADKDVTSVDLETENGGCLAAITSGPETSRSERQPSPAPSTSRAALASMSIESQLPIEPQPGTSQADKDQIDKIMLDLLGDDPSATKSYGKEINPELAMRIQHMVTNGLSKDTRKELQAKYLPPSNCKFIDAPILNPEIKVAISETVQKRDKGIELKQKLLTSAITCIAEAVSSLLSKENKDTELIKQLMDACRIMCDAQNSDSITRRNFVLYNLKKEMRDQLQKTKIDSTLFGSDLVETIKTAKNISKSGAELKSAPAPKPAAAKFTKPVPASIPQRNLNWKAPPQNRRQKGTQEPKEPAQRSQATSSSRQSYRAPPPKNRSRR</sequence>
<evidence type="ECO:0000313" key="2">
    <source>
        <dbReference type="EMBL" id="PCG75914.1"/>
    </source>
</evidence>
<dbReference type="EMBL" id="NWSH01000516">
    <property type="protein sequence ID" value="PCG75914.1"/>
    <property type="molecule type" value="Genomic_DNA"/>
</dbReference>
<feature type="region of interest" description="Disordered" evidence="1">
    <location>
        <begin position="22"/>
        <end position="107"/>
    </location>
</feature>
<dbReference type="PANTHER" id="PTHR34239:SF2">
    <property type="entry name" value="TRANSPOSABLE ELEMENT P TRANSPOSASE_THAP9 CONSERVED DOMAIN-CONTAINING PROTEIN"/>
    <property type="match status" value="1"/>
</dbReference>
<dbReference type="AlphaFoldDB" id="A0A2A4JWA3"/>